<dbReference type="Proteomes" id="UP001642260">
    <property type="component" value="Unassembled WGS sequence"/>
</dbReference>
<dbReference type="EMBL" id="CAKOAT010109377">
    <property type="protein sequence ID" value="CAH8328716.1"/>
    <property type="molecule type" value="Genomic_DNA"/>
</dbReference>
<dbReference type="PANTHER" id="PTHR34146">
    <property type="entry name" value="POLYNUCLEOTIDYL TRANSFERASE, RIBONUCLEASE H-LIKE SUPERFAMILY PROTEIN-RELATED"/>
    <property type="match status" value="1"/>
</dbReference>
<dbReference type="AlphaFoldDB" id="A0ABC8JN22"/>
<accession>A0ABC8JN22</accession>
<name>A0ABC8JN22_ERUVS</name>
<dbReference type="InterPro" id="IPR036397">
    <property type="entry name" value="RNaseH_sf"/>
</dbReference>
<feature type="domain" description="RNase H type-1" evidence="1">
    <location>
        <begin position="48"/>
        <end position="172"/>
    </location>
</feature>
<dbReference type="InterPro" id="IPR002156">
    <property type="entry name" value="RNaseH_domain"/>
</dbReference>
<evidence type="ECO:0000313" key="3">
    <source>
        <dbReference type="Proteomes" id="UP001642260"/>
    </source>
</evidence>
<dbReference type="Gene3D" id="3.30.420.10">
    <property type="entry name" value="Ribonuclease H-like superfamily/Ribonuclease H"/>
    <property type="match status" value="1"/>
</dbReference>
<evidence type="ECO:0000313" key="2">
    <source>
        <dbReference type="EMBL" id="CAH8328716.1"/>
    </source>
</evidence>
<keyword evidence="3" id="KW-1185">Reference proteome</keyword>
<gene>
    <name evidence="2" type="ORF">ERUC_LOCUS11438</name>
</gene>
<proteinExistence type="predicted"/>
<dbReference type="PANTHER" id="PTHR34146:SF3">
    <property type="entry name" value="POLYNUCLEOTIDYL TRANSFERASE, RIBONUCLEASE H-LIKE SUPERFAMILY PROTEIN"/>
    <property type="match status" value="1"/>
</dbReference>
<comment type="caution">
    <text evidence="2">The sequence shown here is derived from an EMBL/GenBank/DDBJ whole genome shotgun (WGS) entry which is preliminary data.</text>
</comment>
<reference evidence="2 3" key="1">
    <citation type="submission" date="2022-03" db="EMBL/GenBank/DDBJ databases">
        <authorList>
            <person name="Macdonald S."/>
            <person name="Ahmed S."/>
            <person name="Newling K."/>
        </authorList>
    </citation>
    <scope>NUCLEOTIDE SEQUENCE [LARGE SCALE GENOMIC DNA]</scope>
</reference>
<organism evidence="2 3">
    <name type="scientific">Eruca vesicaria subsp. sativa</name>
    <name type="common">Garden rocket</name>
    <name type="synonym">Eruca sativa</name>
    <dbReference type="NCBI Taxonomy" id="29727"/>
    <lineage>
        <taxon>Eukaryota</taxon>
        <taxon>Viridiplantae</taxon>
        <taxon>Streptophyta</taxon>
        <taxon>Embryophyta</taxon>
        <taxon>Tracheophyta</taxon>
        <taxon>Spermatophyta</taxon>
        <taxon>Magnoliopsida</taxon>
        <taxon>eudicotyledons</taxon>
        <taxon>Gunneridae</taxon>
        <taxon>Pentapetalae</taxon>
        <taxon>rosids</taxon>
        <taxon>malvids</taxon>
        <taxon>Brassicales</taxon>
        <taxon>Brassicaceae</taxon>
        <taxon>Brassiceae</taxon>
        <taxon>Eruca</taxon>
    </lineage>
</organism>
<evidence type="ECO:0000259" key="1">
    <source>
        <dbReference type="Pfam" id="PF13456"/>
    </source>
</evidence>
<protein>
    <recommendedName>
        <fullName evidence="1">RNase H type-1 domain-containing protein</fullName>
    </recommendedName>
</protein>
<dbReference type="Pfam" id="PF13456">
    <property type="entry name" value="RVT_3"/>
    <property type="match status" value="1"/>
</dbReference>
<sequence>MVQLQILINGRKQLNKDKEENSMRLATTRSRPTIQQVMPTNASYYCLVDASWKSSKEPMGFGWSLYCKEGNQIIQGSSSLKPANLVVEAEAIVLLAAVTQMKRLNYKDFAFMSDLKSMIDELNQHLADRTIRMVCTTDAALVLQVLETSKNESHTFHNVSREFLTHVDLLAK</sequence>